<evidence type="ECO:0000313" key="2">
    <source>
        <dbReference type="EMBL" id="KAJ4488798.1"/>
    </source>
</evidence>
<reference evidence="2" key="2">
    <citation type="journal article" date="2023" name="Proc. Natl. Acad. Sci. U.S.A.">
        <title>A global phylogenomic analysis of the shiitake genus Lentinula.</title>
        <authorList>
            <person name="Sierra-Patev S."/>
            <person name="Min B."/>
            <person name="Naranjo-Ortiz M."/>
            <person name="Looney B."/>
            <person name="Konkel Z."/>
            <person name="Slot J.C."/>
            <person name="Sakamoto Y."/>
            <person name="Steenwyk J.L."/>
            <person name="Rokas A."/>
            <person name="Carro J."/>
            <person name="Camarero S."/>
            <person name="Ferreira P."/>
            <person name="Molpeceres G."/>
            <person name="Ruiz-Duenas F.J."/>
            <person name="Serrano A."/>
            <person name="Henrissat B."/>
            <person name="Drula E."/>
            <person name="Hughes K.W."/>
            <person name="Mata J.L."/>
            <person name="Ishikawa N.K."/>
            <person name="Vargas-Isla R."/>
            <person name="Ushijima S."/>
            <person name="Smith C.A."/>
            <person name="Donoghue J."/>
            <person name="Ahrendt S."/>
            <person name="Andreopoulos W."/>
            <person name="He G."/>
            <person name="LaButti K."/>
            <person name="Lipzen A."/>
            <person name="Ng V."/>
            <person name="Riley R."/>
            <person name="Sandor L."/>
            <person name="Barry K."/>
            <person name="Martinez A.T."/>
            <person name="Xiao Y."/>
            <person name="Gibbons J.G."/>
            <person name="Terashima K."/>
            <person name="Grigoriev I.V."/>
            <person name="Hibbett D."/>
        </authorList>
    </citation>
    <scope>NUCLEOTIDE SEQUENCE</scope>
    <source>
        <strain evidence="2">Sp2 HRB7682 ss15</strain>
    </source>
</reference>
<name>A0A9W9DWP7_9AGAR</name>
<reference evidence="2" key="1">
    <citation type="submission" date="2022-08" db="EMBL/GenBank/DDBJ databases">
        <authorList>
            <consortium name="DOE Joint Genome Institute"/>
            <person name="Min B."/>
            <person name="Riley R."/>
            <person name="Sierra-Patev S."/>
            <person name="Naranjo-Ortiz M."/>
            <person name="Looney B."/>
            <person name="Konkel Z."/>
            <person name="Slot J.C."/>
            <person name="Sakamoto Y."/>
            <person name="Steenwyk J.L."/>
            <person name="Rokas A."/>
            <person name="Carro J."/>
            <person name="Camarero S."/>
            <person name="Ferreira P."/>
            <person name="Molpeceres G."/>
            <person name="Ruiz-Duenas F.J."/>
            <person name="Serrano A."/>
            <person name="Henrissat B."/>
            <person name="Drula E."/>
            <person name="Hughes K.W."/>
            <person name="Mata J.L."/>
            <person name="Ishikawa N.K."/>
            <person name="Vargas-Isla R."/>
            <person name="Ushijima S."/>
            <person name="Smith C.A."/>
            <person name="Ahrendt S."/>
            <person name="Andreopoulos W."/>
            <person name="He G."/>
            <person name="Labutti K."/>
            <person name="Lipzen A."/>
            <person name="Ng V."/>
            <person name="Sandor L."/>
            <person name="Barry K."/>
            <person name="Martinez A.T."/>
            <person name="Xiao Y."/>
            <person name="Gibbons J.G."/>
            <person name="Terashima K."/>
            <person name="Hibbett D.S."/>
            <person name="Grigoriev I.V."/>
        </authorList>
    </citation>
    <scope>NUCLEOTIDE SEQUENCE</scope>
    <source>
        <strain evidence="2">Sp2 HRB7682 ss15</strain>
    </source>
</reference>
<evidence type="ECO:0000256" key="1">
    <source>
        <dbReference type="SAM" id="MobiDB-lite"/>
    </source>
</evidence>
<organism evidence="2 3">
    <name type="scientific">Lentinula lateritia</name>
    <dbReference type="NCBI Taxonomy" id="40482"/>
    <lineage>
        <taxon>Eukaryota</taxon>
        <taxon>Fungi</taxon>
        <taxon>Dikarya</taxon>
        <taxon>Basidiomycota</taxon>
        <taxon>Agaricomycotina</taxon>
        <taxon>Agaricomycetes</taxon>
        <taxon>Agaricomycetidae</taxon>
        <taxon>Agaricales</taxon>
        <taxon>Marasmiineae</taxon>
        <taxon>Omphalotaceae</taxon>
        <taxon>Lentinula</taxon>
    </lineage>
</organism>
<dbReference type="Proteomes" id="UP001150238">
    <property type="component" value="Unassembled WGS sequence"/>
</dbReference>
<dbReference type="EMBL" id="JANVFS010000008">
    <property type="protein sequence ID" value="KAJ4488798.1"/>
    <property type="molecule type" value="Genomic_DNA"/>
</dbReference>
<dbReference type="AlphaFoldDB" id="A0A9W9DWP7"/>
<proteinExistence type="predicted"/>
<accession>A0A9W9DWP7</accession>
<feature type="region of interest" description="Disordered" evidence="1">
    <location>
        <begin position="27"/>
        <end position="76"/>
    </location>
</feature>
<evidence type="ECO:0000313" key="3">
    <source>
        <dbReference type="Proteomes" id="UP001150238"/>
    </source>
</evidence>
<gene>
    <name evidence="2" type="ORF">C8J55DRAFT_506173</name>
</gene>
<comment type="caution">
    <text evidence="2">The sequence shown here is derived from an EMBL/GenBank/DDBJ whole genome shotgun (WGS) entry which is preliminary data.</text>
</comment>
<protein>
    <submittedName>
        <fullName evidence="2">Uncharacterized protein</fullName>
    </submittedName>
</protein>
<sequence>MAFSSEYERARYSQQLAEHTLRQFSAARVSPDSTARLPPSQSHKLARLLAKTSSSSASPCRNSRGVSEPSRRAVKA</sequence>